<evidence type="ECO:0000256" key="1">
    <source>
        <dbReference type="SAM" id="Coils"/>
    </source>
</evidence>
<keyword evidence="1" id="KW-0175">Coiled coil</keyword>
<dbReference type="GeneTree" id="ENSGT00940000167024"/>
<evidence type="ECO:0000256" key="2">
    <source>
        <dbReference type="SAM" id="MobiDB-lite"/>
    </source>
</evidence>
<evidence type="ECO:0000313" key="3">
    <source>
        <dbReference type="Ensembl" id="ENSNVIP00000020828.1"/>
    </source>
</evidence>
<dbReference type="PANTHER" id="PTHR34479">
    <property type="entry name" value="COILED-COIL DOMAIN-CONTAINING PROTEIN 30"/>
    <property type="match status" value="1"/>
</dbReference>
<keyword evidence="4" id="KW-1185">Reference proteome</keyword>
<evidence type="ECO:0000313" key="4">
    <source>
        <dbReference type="Proteomes" id="UP000694425"/>
    </source>
</evidence>
<feature type="compositionally biased region" description="Low complexity" evidence="2">
    <location>
        <begin position="189"/>
        <end position="200"/>
    </location>
</feature>
<feature type="compositionally biased region" description="Basic and acidic residues" evidence="2">
    <location>
        <begin position="148"/>
        <end position="174"/>
    </location>
</feature>
<dbReference type="PANTHER" id="PTHR34479:SF1">
    <property type="entry name" value="COILED-COIL DOMAIN-CONTAINING PROTEIN 30"/>
    <property type="match status" value="1"/>
</dbReference>
<accession>A0A8C7BDH6</accession>
<dbReference type="InterPro" id="IPR052825">
    <property type="entry name" value="CCD-Prefoldin_beta-like"/>
</dbReference>
<reference evidence="3" key="2">
    <citation type="submission" date="2025-09" db="UniProtKB">
        <authorList>
            <consortium name="Ensembl"/>
        </authorList>
    </citation>
    <scope>IDENTIFICATION</scope>
</reference>
<feature type="region of interest" description="Disordered" evidence="2">
    <location>
        <begin position="221"/>
        <end position="247"/>
    </location>
</feature>
<name>A0A8C7BDH6_NEOVI</name>
<dbReference type="AlphaFoldDB" id="A0A8C7BDH6"/>
<protein>
    <recommendedName>
        <fullName evidence="5">Coiled-coil domain-containing protein 30</fullName>
    </recommendedName>
</protein>
<dbReference type="Proteomes" id="UP000694425">
    <property type="component" value="Unplaced"/>
</dbReference>
<reference evidence="3" key="1">
    <citation type="submission" date="2025-08" db="UniProtKB">
        <authorList>
            <consortium name="Ensembl"/>
        </authorList>
    </citation>
    <scope>IDENTIFICATION</scope>
</reference>
<sequence>MESQETVQIQDLNEILKMSQEKIEIFESELSEERRKQLVSDFTAIQKALKVESEGLQKSKSELIYLYNEIQSIPGASENGDYFLVKYNQLQRENSELETKILKLSQEFEQLNHFTVGRNTTPANLIASENICKDLASKLTILEAEIQSPKEEKEELCPEQGESKQKENVEESVKEGTLPGERQKEEDSQQNQNMEGEGQQLILKPEEIERLREELNRINQSLLQSQSSGDSSEDNSAKVGAVNTYSD</sequence>
<feature type="coiled-coil region" evidence="1">
    <location>
        <begin position="9"/>
        <end position="36"/>
    </location>
</feature>
<organism evidence="3 4">
    <name type="scientific">Neovison vison</name>
    <name type="common">American mink</name>
    <name type="synonym">Mustela vison</name>
    <dbReference type="NCBI Taxonomy" id="452646"/>
    <lineage>
        <taxon>Eukaryota</taxon>
        <taxon>Metazoa</taxon>
        <taxon>Chordata</taxon>
        <taxon>Craniata</taxon>
        <taxon>Vertebrata</taxon>
        <taxon>Euteleostomi</taxon>
        <taxon>Mammalia</taxon>
        <taxon>Eutheria</taxon>
        <taxon>Laurasiatheria</taxon>
        <taxon>Carnivora</taxon>
        <taxon>Caniformia</taxon>
        <taxon>Musteloidea</taxon>
        <taxon>Mustelidae</taxon>
        <taxon>Mustelinae</taxon>
        <taxon>Neogale</taxon>
    </lineage>
</organism>
<dbReference type="Ensembl" id="ENSNVIT00000024257.1">
    <property type="protein sequence ID" value="ENSNVIP00000020828.1"/>
    <property type="gene ID" value="ENSNVIG00000016303.1"/>
</dbReference>
<proteinExistence type="predicted"/>
<evidence type="ECO:0008006" key="5">
    <source>
        <dbReference type="Google" id="ProtNLM"/>
    </source>
</evidence>
<feature type="compositionally biased region" description="Low complexity" evidence="2">
    <location>
        <begin position="221"/>
        <end position="230"/>
    </location>
</feature>
<feature type="region of interest" description="Disordered" evidence="2">
    <location>
        <begin position="148"/>
        <end position="208"/>
    </location>
</feature>